<dbReference type="EMBL" id="RBID01000002">
    <property type="protein sequence ID" value="RKQ62175.1"/>
    <property type="molecule type" value="Genomic_DNA"/>
</dbReference>
<dbReference type="InterPro" id="IPR025392">
    <property type="entry name" value="DUF4124"/>
</dbReference>
<evidence type="ECO:0000256" key="2">
    <source>
        <dbReference type="SAM" id="SignalP"/>
    </source>
</evidence>
<proteinExistence type="predicted"/>
<sequence length="199" mass="22341">MARRAVLLCCLVTVPATAGGLYKWQDQHGAVHYSDQRPTQEQAAGVSRLNPQGVLLEAGESAAQQAARLAAAAQQKQQQALRREQQRQDRLLRERYDSMRDIERQRDAELQRLQPGLLQLQRQQQHERQHLASLQAEANRLQQVGKPLQGLPSQIAVQQRLLDGTSAQLQLRSGEIEALRLKAEQDSQRLRQLLGASAP</sequence>
<comment type="caution">
    <text evidence="4">The sequence shown here is derived from an EMBL/GenBank/DDBJ whole genome shotgun (WGS) entry which is preliminary data.</text>
</comment>
<reference evidence="4 5" key="1">
    <citation type="submission" date="2018-10" db="EMBL/GenBank/DDBJ databases">
        <title>Genomic Encyclopedia of Type Strains, Phase IV (KMG-IV): sequencing the most valuable type-strain genomes for metagenomic binning, comparative biology and taxonomic classification.</title>
        <authorList>
            <person name="Goeker M."/>
        </authorList>
    </citation>
    <scope>NUCLEOTIDE SEQUENCE [LARGE SCALE GENOMIC DNA]</scope>
    <source>
        <strain evidence="4 5">DSM 3303</strain>
    </source>
</reference>
<evidence type="ECO:0000256" key="1">
    <source>
        <dbReference type="SAM" id="Coils"/>
    </source>
</evidence>
<feature type="signal peptide" evidence="2">
    <location>
        <begin position="1"/>
        <end position="18"/>
    </location>
</feature>
<organism evidence="4 5">
    <name type="scientific">Vogesella indigofera</name>
    <name type="common">Pseudomonas indigofera</name>
    <dbReference type="NCBI Taxonomy" id="45465"/>
    <lineage>
        <taxon>Bacteria</taxon>
        <taxon>Pseudomonadati</taxon>
        <taxon>Pseudomonadota</taxon>
        <taxon>Betaproteobacteria</taxon>
        <taxon>Neisseriales</taxon>
        <taxon>Chromobacteriaceae</taxon>
        <taxon>Vogesella</taxon>
    </lineage>
</organism>
<evidence type="ECO:0000313" key="4">
    <source>
        <dbReference type="EMBL" id="RKQ62175.1"/>
    </source>
</evidence>
<dbReference type="Pfam" id="PF13511">
    <property type="entry name" value="DUF4124"/>
    <property type="match status" value="1"/>
</dbReference>
<protein>
    <submittedName>
        <fullName evidence="4">Uncharacterized protein DUF4124</fullName>
    </submittedName>
</protein>
<keyword evidence="2" id="KW-0732">Signal</keyword>
<accession>A0A495BKG9</accession>
<dbReference type="Proteomes" id="UP000279384">
    <property type="component" value="Unassembled WGS sequence"/>
</dbReference>
<keyword evidence="1" id="KW-0175">Coiled coil</keyword>
<evidence type="ECO:0000313" key="5">
    <source>
        <dbReference type="Proteomes" id="UP000279384"/>
    </source>
</evidence>
<feature type="domain" description="DUF4124" evidence="3">
    <location>
        <begin position="8"/>
        <end position="46"/>
    </location>
</feature>
<feature type="coiled-coil region" evidence="1">
    <location>
        <begin position="63"/>
        <end position="137"/>
    </location>
</feature>
<feature type="chain" id="PRO_5019761949" evidence="2">
    <location>
        <begin position="19"/>
        <end position="199"/>
    </location>
</feature>
<dbReference type="RefSeq" id="WP_120809332.1">
    <property type="nucleotide sequence ID" value="NZ_RBID01000002.1"/>
</dbReference>
<dbReference type="AlphaFoldDB" id="A0A495BKG9"/>
<name>A0A495BKG9_VOGIN</name>
<gene>
    <name evidence="4" type="ORF">C8E02_0231</name>
</gene>
<evidence type="ECO:0000259" key="3">
    <source>
        <dbReference type="Pfam" id="PF13511"/>
    </source>
</evidence>